<keyword evidence="4" id="KW-0808">Transferase</keyword>
<dbReference type="EMBL" id="BARV01019228">
    <property type="protein sequence ID" value="GAI28602.1"/>
    <property type="molecule type" value="Genomic_DNA"/>
</dbReference>
<dbReference type="InterPro" id="IPR015424">
    <property type="entry name" value="PyrdxlP-dep_Trfase"/>
</dbReference>
<evidence type="ECO:0000259" key="6">
    <source>
        <dbReference type="Pfam" id="PF00155"/>
    </source>
</evidence>
<evidence type="ECO:0000256" key="3">
    <source>
        <dbReference type="ARBA" id="ARBA00022576"/>
    </source>
</evidence>
<keyword evidence="5" id="KW-0663">Pyridoxal phosphate</keyword>
<dbReference type="InterPro" id="IPR015421">
    <property type="entry name" value="PyrdxlP-dep_Trfase_major"/>
</dbReference>
<dbReference type="GO" id="GO:0006520">
    <property type="term" value="P:amino acid metabolic process"/>
    <property type="evidence" value="ECO:0007669"/>
    <property type="project" value="InterPro"/>
</dbReference>
<feature type="domain" description="Aminotransferase class I/classII large" evidence="6">
    <location>
        <begin position="28"/>
        <end position="214"/>
    </location>
</feature>
<dbReference type="GO" id="GO:0008483">
    <property type="term" value="F:transaminase activity"/>
    <property type="evidence" value="ECO:0007669"/>
    <property type="project" value="UniProtKB-KW"/>
</dbReference>
<gene>
    <name evidence="7" type="ORF">S06H3_32344</name>
</gene>
<dbReference type="AlphaFoldDB" id="X1MAF0"/>
<protein>
    <recommendedName>
        <fullName evidence="6">Aminotransferase class I/classII large domain-containing protein</fullName>
    </recommendedName>
</protein>
<comment type="similarity">
    <text evidence="2">Belongs to the class-I pyridoxal-phosphate-dependent aminotransferase family.</text>
</comment>
<dbReference type="InterPro" id="IPR050596">
    <property type="entry name" value="AspAT/PAT-like"/>
</dbReference>
<dbReference type="PRINTS" id="PR00753">
    <property type="entry name" value="ACCSYNTHASE"/>
</dbReference>
<proteinExistence type="inferred from homology"/>
<evidence type="ECO:0000256" key="4">
    <source>
        <dbReference type="ARBA" id="ARBA00022679"/>
    </source>
</evidence>
<name>X1MAF0_9ZZZZ</name>
<evidence type="ECO:0000313" key="7">
    <source>
        <dbReference type="EMBL" id="GAI28602.1"/>
    </source>
</evidence>
<dbReference type="Pfam" id="PF00155">
    <property type="entry name" value="Aminotran_1_2"/>
    <property type="match status" value="1"/>
</dbReference>
<dbReference type="SUPFAM" id="SSF53383">
    <property type="entry name" value="PLP-dependent transferases"/>
    <property type="match status" value="1"/>
</dbReference>
<dbReference type="InterPro" id="IPR004839">
    <property type="entry name" value="Aminotransferase_I/II_large"/>
</dbReference>
<comment type="caution">
    <text evidence="7">The sequence shown here is derived from an EMBL/GenBank/DDBJ whole genome shotgun (WGS) entry which is preliminary data.</text>
</comment>
<dbReference type="GO" id="GO:0030170">
    <property type="term" value="F:pyridoxal phosphate binding"/>
    <property type="evidence" value="ECO:0007669"/>
    <property type="project" value="InterPro"/>
</dbReference>
<evidence type="ECO:0000256" key="2">
    <source>
        <dbReference type="ARBA" id="ARBA00007441"/>
    </source>
</evidence>
<reference evidence="7" key="1">
    <citation type="journal article" date="2014" name="Front. Microbiol.">
        <title>High frequency of phylogenetically diverse reductive dehalogenase-homologous genes in deep subseafloor sedimentary metagenomes.</title>
        <authorList>
            <person name="Kawai M."/>
            <person name="Futagami T."/>
            <person name="Toyoda A."/>
            <person name="Takaki Y."/>
            <person name="Nishi S."/>
            <person name="Hori S."/>
            <person name="Arai W."/>
            <person name="Tsubouchi T."/>
            <person name="Morono Y."/>
            <person name="Uchiyama I."/>
            <person name="Ito T."/>
            <person name="Fujiyama A."/>
            <person name="Inagaki F."/>
            <person name="Takami H."/>
        </authorList>
    </citation>
    <scope>NUCLEOTIDE SEQUENCE</scope>
    <source>
        <strain evidence="7">Expedition CK06-06</strain>
    </source>
</reference>
<dbReference type="PANTHER" id="PTHR46383">
    <property type="entry name" value="ASPARTATE AMINOTRANSFERASE"/>
    <property type="match status" value="1"/>
</dbReference>
<keyword evidence="3" id="KW-0032">Aminotransferase</keyword>
<feature type="non-terminal residue" evidence="7">
    <location>
        <position position="225"/>
    </location>
</feature>
<comment type="cofactor">
    <cofactor evidence="1">
        <name>pyridoxal 5'-phosphate</name>
        <dbReference type="ChEBI" id="CHEBI:597326"/>
    </cofactor>
</comment>
<evidence type="ECO:0000256" key="5">
    <source>
        <dbReference type="ARBA" id="ARBA00022898"/>
    </source>
</evidence>
<accession>X1MAF0</accession>
<dbReference type="Gene3D" id="3.40.640.10">
    <property type="entry name" value="Type I PLP-dependent aspartate aminotransferase-like (Major domain)"/>
    <property type="match status" value="1"/>
</dbReference>
<organism evidence="7">
    <name type="scientific">marine sediment metagenome</name>
    <dbReference type="NCBI Taxonomy" id="412755"/>
    <lineage>
        <taxon>unclassified sequences</taxon>
        <taxon>metagenomes</taxon>
        <taxon>ecological metagenomes</taxon>
    </lineage>
</organism>
<dbReference type="CDD" id="cd00609">
    <property type="entry name" value="AAT_like"/>
    <property type="match status" value="1"/>
</dbReference>
<dbReference type="PANTHER" id="PTHR46383:SF1">
    <property type="entry name" value="ASPARTATE AMINOTRANSFERASE"/>
    <property type="match status" value="1"/>
</dbReference>
<evidence type="ECO:0000256" key="1">
    <source>
        <dbReference type="ARBA" id="ARBA00001933"/>
    </source>
</evidence>
<sequence length="225" mass="24999">MEFNTNLKKIKPSGIRKLFDLAQGKKGLISFGIGEPDFITPTHIRKAAKKAMDGGYTRYTPNLGFPEFREVLAIKLNQKNKISVTPGKVVVTSGGTEALFFSFYTLLNPGDEVIIPDPGFVTYESQVYFAGGNPVHFPLRGENNFHPDLEELKNYITPKTKAILLNSPSNPTGATFDKDELLAIAQLAQEKDLFVISDELYEDIVYDGREHISIASLPGMKERTI</sequence>